<evidence type="ECO:0008006" key="3">
    <source>
        <dbReference type="Google" id="ProtNLM"/>
    </source>
</evidence>
<dbReference type="RefSeq" id="WP_283026927.1">
    <property type="nucleotide sequence ID" value="NZ_JAOWIN010000005.1"/>
</dbReference>
<dbReference type="InterPro" id="IPR021109">
    <property type="entry name" value="Peptidase_aspartic_dom_sf"/>
</dbReference>
<dbReference type="Gene3D" id="2.40.70.10">
    <property type="entry name" value="Acid Proteases"/>
    <property type="match status" value="1"/>
</dbReference>
<evidence type="ECO:0000313" key="1">
    <source>
        <dbReference type="EMBL" id="MDI9092786.1"/>
    </source>
</evidence>
<dbReference type="GO" id="GO:0006508">
    <property type="term" value="P:proteolysis"/>
    <property type="evidence" value="ECO:0007669"/>
    <property type="project" value="InterPro"/>
</dbReference>
<comment type="caution">
    <text evidence="1">The sequence shown here is derived from an EMBL/GenBank/DDBJ whole genome shotgun (WGS) entry which is preliminary data.</text>
</comment>
<proteinExistence type="predicted"/>
<organism evidence="1 2">
    <name type="scientific">Providencia rettgeri</name>
    <dbReference type="NCBI Taxonomy" id="587"/>
    <lineage>
        <taxon>Bacteria</taxon>
        <taxon>Pseudomonadati</taxon>
        <taxon>Pseudomonadota</taxon>
        <taxon>Gammaproteobacteria</taxon>
        <taxon>Enterobacterales</taxon>
        <taxon>Morganellaceae</taxon>
        <taxon>Providencia</taxon>
    </lineage>
</organism>
<dbReference type="InterPro" id="IPR001969">
    <property type="entry name" value="Aspartic_peptidase_AS"/>
</dbReference>
<dbReference type="Proteomes" id="UP001159001">
    <property type="component" value="Unassembled WGS sequence"/>
</dbReference>
<dbReference type="GO" id="GO:0004190">
    <property type="term" value="F:aspartic-type endopeptidase activity"/>
    <property type="evidence" value="ECO:0007669"/>
    <property type="project" value="InterPro"/>
</dbReference>
<name>A0AAW6UJ58_PRORE</name>
<accession>A0AAW6UJ58</accession>
<sequence length="280" mass="31368">MHKFLFVLFITLTSSMKFVWADIRTPITFDEKNMPLISMNINGHEIDRISIDTGASNSFYFPKTIFDLIIPDFNKREAVVQNSIDVFGHKSSTVMSKGIDIKINGEIFKDMNMEILKPWGEGMMDENGEYIINGVLGLGIMNGNKILVVDYISNALIITSDLNKILGGYDWYSLNYIKTKQGVMVDVISDSNEKYRMVIDTGASHSVIFTGTEKGCVNVSTSCPKKIITTPGSTNINALLFQVKDSRIDFDGLLGHDYLSNRILVITDEQILISLPKNNK</sequence>
<reference evidence="1" key="1">
    <citation type="submission" date="2022-10" db="EMBL/GenBank/DDBJ databases">
        <title>Bacterial isolates recovered from the One Health project in Brazil.</title>
        <authorList>
            <person name="Valiatti T.B."/>
            <person name="Santos F."/>
            <person name="Cayo R."/>
            <person name="Gales A.C."/>
        </authorList>
    </citation>
    <scope>NUCLEOTIDE SEQUENCE</scope>
    <source>
        <strain evidence="1">PVR188</strain>
    </source>
</reference>
<dbReference type="PROSITE" id="PS00141">
    <property type="entry name" value="ASP_PROTEASE"/>
    <property type="match status" value="1"/>
</dbReference>
<protein>
    <recommendedName>
        <fullName evidence="3">Aspartyl protease</fullName>
    </recommendedName>
</protein>
<evidence type="ECO:0000313" key="2">
    <source>
        <dbReference type="Proteomes" id="UP001159001"/>
    </source>
</evidence>
<dbReference type="AlphaFoldDB" id="A0AAW6UJ58"/>
<gene>
    <name evidence="1" type="ORF">OGX73_09175</name>
</gene>
<dbReference type="EMBL" id="JAOWIN010000005">
    <property type="protein sequence ID" value="MDI9092786.1"/>
    <property type="molecule type" value="Genomic_DNA"/>
</dbReference>